<sequence length="190" mass="21814">MFSPHLTNSFSHLPNVNGSSHQRQPQAIEITWEYLEPGIDNEHLFHHMHVSKSLLGEPCARLDCKIKGRKVPIDLQHFSEEFQITCFMASDFSCSNHSLITSQLLNPNKSPHAHFPNEFIQFSTQLQRTKETSLMLCVPYKWWLGVSKFRRMHVHGACITSEEKFVGYLDLSNIPIEKLLEAHLHALVGP</sequence>
<dbReference type="VEuPathDB" id="AmoebaDB:NF0081740"/>
<gene>
    <name evidence="1" type="ORF">FDP41_001337</name>
</gene>
<proteinExistence type="predicted"/>
<dbReference type="EMBL" id="VFQX01000023">
    <property type="protein sequence ID" value="KAF0979669.1"/>
    <property type="molecule type" value="Genomic_DNA"/>
</dbReference>
<protein>
    <submittedName>
        <fullName evidence="1">Uncharacterized protein</fullName>
    </submittedName>
</protein>
<reference evidence="1 2" key="1">
    <citation type="journal article" date="2019" name="Sci. Rep.">
        <title>Nanopore sequencing improves the draft genome of the human pathogenic amoeba Naegleria fowleri.</title>
        <authorList>
            <person name="Liechti N."/>
            <person name="Schurch N."/>
            <person name="Bruggmann R."/>
            <person name="Wittwer M."/>
        </authorList>
    </citation>
    <scope>NUCLEOTIDE SEQUENCE [LARGE SCALE GENOMIC DNA]</scope>
    <source>
        <strain evidence="1 2">ATCC 30894</strain>
    </source>
</reference>
<evidence type="ECO:0000313" key="1">
    <source>
        <dbReference type="EMBL" id="KAF0979669.1"/>
    </source>
</evidence>
<dbReference type="VEuPathDB" id="AmoebaDB:FDP41_001337"/>
<comment type="caution">
    <text evidence="1">The sequence shown here is derived from an EMBL/GenBank/DDBJ whole genome shotgun (WGS) entry which is preliminary data.</text>
</comment>
<name>A0A6A5C312_NAEFO</name>
<accession>A0A6A5C312</accession>
<dbReference type="RefSeq" id="XP_044564382.1">
    <property type="nucleotide sequence ID" value="XM_044703992.1"/>
</dbReference>
<evidence type="ECO:0000313" key="2">
    <source>
        <dbReference type="Proteomes" id="UP000444721"/>
    </source>
</evidence>
<organism evidence="1 2">
    <name type="scientific">Naegleria fowleri</name>
    <name type="common">Brain eating amoeba</name>
    <dbReference type="NCBI Taxonomy" id="5763"/>
    <lineage>
        <taxon>Eukaryota</taxon>
        <taxon>Discoba</taxon>
        <taxon>Heterolobosea</taxon>
        <taxon>Tetramitia</taxon>
        <taxon>Eutetramitia</taxon>
        <taxon>Vahlkampfiidae</taxon>
        <taxon>Naegleria</taxon>
    </lineage>
</organism>
<dbReference type="AlphaFoldDB" id="A0A6A5C312"/>
<dbReference type="Proteomes" id="UP000444721">
    <property type="component" value="Unassembled WGS sequence"/>
</dbReference>
<dbReference type="GeneID" id="68108555"/>
<keyword evidence="2" id="KW-1185">Reference proteome</keyword>